<dbReference type="SUPFAM" id="SSF56300">
    <property type="entry name" value="Metallo-dependent phosphatases"/>
    <property type="match status" value="1"/>
</dbReference>
<dbReference type="PANTHER" id="PTHR39323:SF1">
    <property type="entry name" value="BLR1149 PROTEIN"/>
    <property type="match status" value="1"/>
</dbReference>
<keyword evidence="3" id="KW-1185">Reference proteome</keyword>
<dbReference type="AlphaFoldDB" id="A0A5C6CPH6"/>
<dbReference type="GO" id="GO:0016787">
    <property type="term" value="F:hydrolase activity"/>
    <property type="evidence" value="ECO:0007669"/>
    <property type="project" value="InterPro"/>
</dbReference>
<dbReference type="CDD" id="cd07391">
    <property type="entry name" value="MPP_PF1019"/>
    <property type="match status" value="1"/>
</dbReference>
<evidence type="ECO:0000313" key="2">
    <source>
        <dbReference type="EMBL" id="TWU26298.1"/>
    </source>
</evidence>
<reference evidence="2 3" key="1">
    <citation type="submission" date="2019-02" db="EMBL/GenBank/DDBJ databases">
        <title>Deep-cultivation of Planctomycetes and their phenomic and genomic characterization uncovers novel biology.</title>
        <authorList>
            <person name="Wiegand S."/>
            <person name="Jogler M."/>
            <person name="Boedeker C."/>
            <person name="Pinto D."/>
            <person name="Vollmers J."/>
            <person name="Rivas-Marin E."/>
            <person name="Kohn T."/>
            <person name="Peeters S.H."/>
            <person name="Heuer A."/>
            <person name="Rast P."/>
            <person name="Oberbeckmann S."/>
            <person name="Bunk B."/>
            <person name="Jeske O."/>
            <person name="Meyerdierks A."/>
            <person name="Storesund J.E."/>
            <person name="Kallscheuer N."/>
            <person name="Luecker S."/>
            <person name="Lage O.M."/>
            <person name="Pohl T."/>
            <person name="Merkel B.J."/>
            <person name="Hornburger P."/>
            <person name="Mueller R.-W."/>
            <person name="Bruemmer F."/>
            <person name="Labrenz M."/>
            <person name="Spormann A.M."/>
            <person name="Op Den Camp H."/>
            <person name="Overmann J."/>
            <person name="Amann R."/>
            <person name="Jetten M.S.M."/>
            <person name="Mascher T."/>
            <person name="Medema M.H."/>
            <person name="Devos D.P."/>
            <person name="Kaster A.-K."/>
            <person name="Ovreas L."/>
            <person name="Rohde M."/>
            <person name="Galperin M.Y."/>
            <person name="Jogler C."/>
        </authorList>
    </citation>
    <scope>NUCLEOTIDE SEQUENCE [LARGE SCALE GENOMIC DNA]</scope>
    <source>
        <strain evidence="2 3">Pla52o</strain>
    </source>
</reference>
<evidence type="ECO:0000259" key="1">
    <source>
        <dbReference type="Pfam" id="PF00149"/>
    </source>
</evidence>
<dbReference type="EMBL" id="SJPT01000001">
    <property type="protein sequence ID" value="TWU26298.1"/>
    <property type="molecule type" value="Genomic_DNA"/>
</dbReference>
<organism evidence="2 3">
    <name type="scientific">Novipirellula galeiformis</name>
    <dbReference type="NCBI Taxonomy" id="2528004"/>
    <lineage>
        <taxon>Bacteria</taxon>
        <taxon>Pseudomonadati</taxon>
        <taxon>Planctomycetota</taxon>
        <taxon>Planctomycetia</taxon>
        <taxon>Pirellulales</taxon>
        <taxon>Pirellulaceae</taxon>
        <taxon>Novipirellula</taxon>
    </lineage>
</organism>
<dbReference type="Pfam" id="PF00149">
    <property type="entry name" value="Metallophos"/>
    <property type="match status" value="1"/>
</dbReference>
<accession>A0A5C6CPH6</accession>
<comment type="caution">
    <text evidence="2">The sequence shown here is derived from an EMBL/GenBank/DDBJ whole genome shotgun (WGS) entry which is preliminary data.</text>
</comment>
<gene>
    <name evidence="2" type="ORF">Pla52o_01510</name>
</gene>
<dbReference type="InterPro" id="IPR024173">
    <property type="entry name" value="Pesterase_MJ0037-like"/>
</dbReference>
<feature type="domain" description="Calcineurin-like phosphoesterase" evidence="1">
    <location>
        <begin position="27"/>
        <end position="116"/>
    </location>
</feature>
<evidence type="ECO:0000313" key="3">
    <source>
        <dbReference type="Proteomes" id="UP000316304"/>
    </source>
</evidence>
<dbReference type="Proteomes" id="UP000316304">
    <property type="component" value="Unassembled WGS sequence"/>
</dbReference>
<dbReference type="OrthoDB" id="9795838at2"/>
<name>A0A5C6CPH6_9BACT</name>
<dbReference type="PANTHER" id="PTHR39323">
    <property type="entry name" value="BLR1149 PROTEIN"/>
    <property type="match status" value="1"/>
</dbReference>
<protein>
    <submittedName>
        <fullName evidence="2">Calcineurin-like phosphoesterase</fullName>
    </submittedName>
</protein>
<dbReference type="RefSeq" id="WP_146592678.1">
    <property type="nucleotide sequence ID" value="NZ_SJPT01000001.1"/>
</dbReference>
<sequence>MHVDITVGQTRLRLLARRAIYWSQLQTLFVADTHFGKDATFRRHGIPVPTGSTAATLSILSQMLATTSAKHLVILGDMFHARSSLSEEVCDALSSFFARHAELRRTLVRGNHDAHLGPLPEAWSLEVVEPGTRMGNVALGHQPTTVPEDADLLLCGHLHPALSIGRGKDKLGKLPCFWLSKRCLVLPALGQFTGTYAIEMAANDRAWVVADEQLIELAPPLDDIR</sequence>
<dbReference type="InterPro" id="IPR004843">
    <property type="entry name" value="Calcineurin-like_PHP"/>
</dbReference>
<dbReference type="PIRSF" id="PIRSF000887">
    <property type="entry name" value="Pesterase_MJ0037"/>
    <property type="match status" value="1"/>
</dbReference>
<dbReference type="InterPro" id="IPR026336">
    <property type="entry name" value="PdeM-like"/>
</dbReference>
<dbReference type="NCBIfam" id="TIGR04123">
    <property type="entry name" value="P_estr_lig_assc"/>
    <property type="match status" value="1"/>
</dbReference>
<dbReference type="InterPro" id="IPR029052">
    <property type="entry name" value="Metallo-depent_PP-like"/>
</dbReference>
<dbReference type="Gene3D" id="3.60.21.10">
    <property type="match status" value="1"/>
</dbReference>
<proteinExistence type="predicted"/>